<dbReference type="EMBL" id="JARKIF010000066">
    <property type="protein sequence ID" value="KAJ7605902.1"/>
    <property type="molecule type" value="Genomic_DNA"/>
</dbReference>
<protein>
    <submittedName>
        <fullName evidence="1">Uncharacterized protein</fullName>
    </submittedName>
</protein>
<reference evidence="1" key="1">
    <citation type="submission" date="2023-03" db="EMBL/GenBank/DDBJ databases">
        <title>Massive genome expansion in bonnet fungi (Mycena s.s.) driven by repeated elements and novel gene families across ecological guilds.</title>
        <authorList>
            <consortium name="Lawrence Berkeley National Laboratory"/>
            <person name="Harder C.B."/>
            <person name="Miyauchi S."/>
            <person name="Viragh M."/>
            <person name="Kuo A."/>
            <person name="Thoen E."/>
            <person name="Andreopoulos B."/>
            <person name="Lu D."/>
            <person name="Skrede I."/>
            <person name="Drula E."/>
            <person name="Henrissat B."/>
            <person name="Morin E."/>
            <person name="Kohler A."/>
            <person name="Barry K."/>
            <person name="LaButti K."/>
            <person name="Morin E."/>
            <person name="Salamov A."/>
            <person name="Lipzen A."/>
            <person name="Mereny Z."/>
            <person name="Hegedus B."/>
            <person name="Baldrian P."/>
            <person name="Stursova M."/>
            <person name="Weitz H."/>
            <person name="Taylor A."/>
            <person name="Grigoriev I.V."/>
            <person name="Nagy L.G."/>
            <person name="Martin F."/>
            <person name="Kauserud H."/>
        </authorList>
    </citation>
    <scope>NUCLEOTIDE SEQUENCE</scope>
    <source>
        <strain evidence="1">9284</strain>
    </source>
</reference>
<keyword evidence="2" id="KW-1185">Reference proteome</keyword>
<dbReference type="AlphaFoldDB" id="A0AAD7AZZ4"/>
<sequence>MVRNLPEEIVHEILCPALSVSDETFSASVFCQFPSQGRGHLDSNILLVSKLWLRVAIPLLYNVVILRSKGQAQTLALTLRSNSELGTLIKKLRVQGGYASSMQWILQAATKLTDICIALDWDRGDNASGLCRGLPLIDSTRVILIYCDGLTPAQGKLVDLIVDCVPEWKNLVCLFNPLLFMLIFQSQAVFEMPHDNLPWVDDESINLLL</sequence>
<proteinExistence type="predicted"/>
<organism evidence="1 2">
    <name type="scientific">Roridomyces roridus</name>
    <dbReference type="NCBI Taxonomy" id="1738132"/>
    <lineage>
        <taxon>Eukaryota</taxon>
        <taxon>Fungi</taxon>
        <taxon>Dikarya</taxon>
        <taxon>Basidiomycota</taxon>
        <taxon>Agaricomycotina</taxon>
        <taxon>Agaricomycetes</taxon>
        <taxon>Agaricomycetidae</taxon>
        <taxon>Agaricales</taxon>
        <taxon>Marasmiineae</taxon>
        <taxon>Mycenaceae</taxon>
        <taxon>Roridomyces</taxon>
    </lineage>
</organism>
<evidence type="ECO:0000313" key="1">
    <source>
        <dbReference type="EMBL" id="KAJ7605902.1"/>
    </source>
</evidence>
<gene>
    <name evidence="1" type="ORF">FB45DRAFT_766274</name>
</gene>
<name>A0AAD7AZZ4_9AGAR</name>
<comment type="caution">
    <text evidence="1">The sequence shown here is derived from an EMBL/GenBank/DDBJ whole genome shotgun (WGS) entry which is preliminary data.</text>
</comment>
<evidence type="ECO:0000313" key="2">
    <source>
        <dbReference type="Proteomes" id="UP001221142"/>
    </source>
</evidence>
<dbReference type="Proteomes" id="UP001221142">
    <property type="component" value="Unassembled WGS sequence"/>
</dbReference>
<accession>A0AAD7AZZ4</accession>